<comment type="cofactor">
    <cofactor evidence="9">
        <name>Mg(2+)</name>
        <dbReference type="ChEBI" id="CHEBI:18420"/>
    </cofactor>
    <text evidence="9">Binds 1 Mg(2+) ion per subunit.</text>
</comment>
<feature type="domain" description="Alpha-D-phosphohexomutase C-terminal" evidence="12">
    <location>
        <begin position="373"/>
        <end position="439"/>
    </location>
</feature>
<evidence type="ECO:0000256" key="8">
    <source>
        <dbReference type="ARBA" id="ARBA00068193"/>
    </source>
</evidence>
<dbReference type="InterPro" id="IPR036900">
    <property type="entry name" value="A-D-PHexomutase_C_sf"/>
</dbReference>
<evidence type="ECO:0000259" key="15">
    <source>
        <dbReference type="Pfam" id="PF02880"/>
    </source>
</evidence>
<evidence type="ECO:0000256" key="6">
    <source>
        <dbReference type="ARBA" id="ARBA00050364"/>
    </source>
</evidence>
<keyword evidence="3 9" id="KW-0479">Metal-binding</keyword>
<evidence type="ECO:0000256" key="11">
    <source>
        <dbReference type="RuleBase" id="RU004327"/>
    </source>
</evidence>
<evidence type="ECO:0000313" key="16">
    <source>
        <dbReference type="EMBL" id="TDL10269.1"/>
    </source>
</evidence>
<accession>A0A4R5X962</accession>
<evidence type="ECO:0000259" key="13">
    <source>
        <dbReference type="Pfam" id="PF02878"/>
    </source>
</evidence>
<dbReference type="GO" id="GO:0008966">
    <property type="term" value="F:phosphoglucosamine mutase activity"/>
    <property type="evidence" value="ECO:0007669"/>
    <property type="project" value="UniProtKB-UniRule"/>
</dbReference>
<evidence type="ECO:0000256" key="4">
    <source>
        <dbReference type="ARBA" id="ARBA00022842"/>
    </source>
</evidence>
<dbReference type="FunFam" id="3.30.310.50:FF:000001">
    <property type="entry name" value="Phosphoglucosamine mutase"/>
    <property type="match status" value="1"/>
</dbReference>
<evidence type="ECO:0000256" key="2">
    <source>
        <dbReference type="ARBA" id="ARBA00022553"/>
    </source>
</evidence>
<evidence type="ECO:0000256" key="10">
    <source>
        <dbReference type="RuleBase" id="RU004326"/>
    </source>
</evidence>
<evidence type="ECO:0000256" key="9">
    <source>
        <dbReference type="HAMAP-Rule" id="MF_01554"/>
    </source>
</evidence>
<comment type="caution">
    <text evidence="16">The sequence shown here is derived from an EMBL/GenBank/DDBJ whole genome shotgun (WGS) entry which is preliminary data.</text>
</comment>
<evidence type="ECO:0000313" key="17">
    <source>
        <dbReference type="Proteomes" id="UP000294952"/>
    </source>
</evidence>
<feature type="binding site" evidence="9">
    <location>
        <position position="244"/>
    </location>
    <ligand>
        <name>Mg(2+)</name>
        <dbReference type="ChEBI" id="CHEBI:18420"/>
    </ligand>
</feature>
<feature type="domain" description="Alpha-D-phosphohexomutase alpha/beta/alpha" evidence="15">
    <location>
        <begin position="257"/>
        <end position="367"/>
    </location>
</feature>
<dbReference type="AlphaFoldDB" id="A0A4R5X962"/>
<dbReference type="HAMAP" id="MF_01554_B">
    <property type="entry name" value="GlmM_B"/>
    <property type="match status" value="1"/>
</dbReference>
<evidence type="ECO:0000259" key="14">
    <source>
        <dbReference type="Pfam" id="PF02879"/>
    </source>
</evidence>
<dbReference type="GO" id="GO:0005829">
    <property type="term" value="C:cytosol"/>
    <property type="evidence" value="ECO:0007669"/>
    <property type="project" value="TreeGrafter"/>
</dbReference>
<keyword evidence="2 9" id="KW-0597">Phosphoprotein</keyword>
<dbReference type="PRINTS" id="PR00509">
    <property type="entry name" value="PGMPMM"/>
</dbReference>
<dbReference type="GO" id="GO:0006048">
    <property type="term" value="P:UDP-N-acetylglucosamine biosynthetic process"/>
    <property type="evidence" value="ECO:0007669"/>
    <property type="project" value="TreeGrafter"/>
</dbReference>
<sequence length="445" mass="45865">MARLFGTDGVRGVANQDLTAELALALGAAAARRLTRAATAGRRLAVVGRDPRASGEMLEAAVIAGVTSEGVDALRVGVLPTPAVAHLTAAYDADFGVMISASHNPMPDNGIKIFGPGGHKLGDDAEDRIEELVRQGPGERPTGAGVGRVLDADDALERYVRHVETAARTRLDGLTVVVDCAHGAASVAAPLAYRAAGANVIPINAEPDGLNINDGCGSTHMESLRSAVVSYGADLGLAHDGDADRCLAVDAHGRTIDGDAIMVVLALAMQESAELTRNTLVATVMSNMGLHLAMREAGIEVRTTGVGDRYVLEELRAGAYALGGEQSGHVVLPAFGTTGDGIVTGLLLMARMAQTGRSLADLAAPMQTLPQVLINVAVADKATVADAPSVRDTVAEVEAELGDTGRILLRPSGTEQVVRVMVEAADEDTARQMAARVAQSVSAES</sequence>
<dbReference type="SUPFAM" id="SSF55957">
    <property type="entry name" value="Phosphoglucomutase, C-terminal domain"/>
    <property type="match status" value="1"/>
</dbReference>
<dbReference type="InterPro" id="IPR016066">
    <property type="entry name" value="A-D-PHexomutase_CS"/>
</dbReference>
<dbReference type="Gene3D" id="3.40.120.10">
    <property type="entry name" value="Alpha-D-Glucose-1,6-Bisphosphate, subunit A, domain 3"/>
    <property type="match status" value="3"/>
</dbReference>
<evidence type="ECO:0000256" key="3">
    <source>
        <dbReference type="ARBA" id="ARBA00022723"/>
    </source>
</evidence>
<comment type="catalytic activity">
    <reaction evidence="6 9 11">
        <text>alpha-D-glucosamine 1-phosphate = D-glucosamine 6-phosphate</text>
        <dbReference type="Rhea" id="RHEA:23424"/>
        <dbReference type="ChEBI" id="CHEBI:58516"/>
        <dbReference type="ChEBI" id="CHEBI:58725"/>
        <dbReference type="EC" id="5.4.2.10"/>
    </reaction>
</comment>
<feature type="domain" description="Alpha-D-phosphohexomutase alpha/beta/alpha" evidence="13">
    <location>
        <begin position="3"/>
        <end position="135"/>
    </location>
</feature>
<organism evidence="16 17">
    <name type="scientific">Mycolicibacterium obuense</name>
    <dbReference type="NCBI Taxonomy" id="1807"/>
    <lineage>
        <taxon>Bacteria</taxon>
        <taxon>Bacillati</taxon>
        <taxon>Actinomycetota</taxon>
        <taxon>Actinomycetes</taxon>
        <taxon>Mycobacteriales</taxon>
        <taxon>Mycobacteriaceae</taxon>
        <taxon>Mycolicibacterium</taxon>
    </lineage>
</organism>
<comment type="function">
    <text evidence="9 11">Catalyzes the conversion of glucosamine-6-phosphate to glucosamine-1-phosphate.</text>
</comment>
<dbReference type="InterPro" id="IPR016055">
    <property type="entry name" value="A-D-PHexomutase_a/b/a-I/II/III"/>
</dbReference>
<dbReference type="InterPro" id="IPR050060">
    <property type="entry name" value="Phosphoglucosamine_mutase"/>
</dbReference>
<feature type="active site" description="Phosphoserine intermediate" evidence="9">
    <location>
        <position position="102"/>
    </location>
</feature>
<dbReference type="Proteomes" id="UP000294952">
    <property type="component" value="Unassembled WGS sequence"/>
</dbReference>
<dbReference type="GO" id="GO:0000287">
    <property type="term" value="F:magnesium ion binding"/>
    <property type="evidence" value="ECO:0007669"/>
    <property type="project" value="UniProtKB-UniRule"/>
</dbReference>
<dbReference type="CDD" id="cd05802">
    <property type="entry name" value="GlmM"/>
    <property type="match status" value="1"/>
</dbReference>
<dbReference type="NCBIfam" id="TIGR01455">
    <property type="entry name" value="glmM"/>
    <property type="match status" value="1"/>
</dbReference>
<dbReference type="EMBL" id="SDLP01000002">
    <property type="protein sequence ID" value="TDL10269.1"/>
    <property type="molecule type" value="Genomic_DNA"/>
</dbReference>
<dbReference type="PROSITE" id="PS00710">
    <property type="entry name" value="PGM_PMM"/>
    <property type="match status" value="1"/>
</dbReference>
<proteinExistence type="inferred from homology"/>
<dbReference type="Pfam" id="PF02878">
    <property type="entry name" value="PGM_PMM_I"/>
    <property type="match status" value="1"/>
</dbReference>
<dbReference type="InterPro" id="IPR005843">
    <property type="entry name" value="A-D-PHexomutase_C"/>
</dbReference>
<dbReference type="Pfam" id="PF02879">
    <property type="entry name" value="PGM_PMM_II"/>
    <property type="match status" value="1"/>
</dbReference>
<evidence type="ECO:0000256" key="1">
    <source>
        <dbReference type="ARBA" id="ARBA00010231"/>
    </source>
</evidence>
<comment type="similarity">
    <text evidence="1 9 10">Belongs to the phosphohexose mutase family.</text>
</comment>
<dbReference type="InterPro" id="IPR006352">
    <property type="entry name" value="GlmM_bact"/>
</dbReference>
<dbReference type="RefSeq" id="WP_133413556.1">
    <property type="nucleotide sequence ID" value="NZ_SDLP01000002.1"/>
</dbReference>
<name>A0A4R5X962_9MYCO</name>
<dbReference type="GO" id="GO:0004615">
    <property type="term" value="F:phosphomannomutase activity"/>
    <property type="evidence" value="ECO:0007669"/>
    <property type="project" value="TreeGrafter"/>
</dbReference>
<evidence type="ECO:0000256" key="7">
    <source>
        <dbReference type="ARBA" id="ARBA00066330"/>
    </source>
</evidence>
<protein>
    <recommendedName>
        <fullName evidence="8 9">Phosphoglucosamine mutase</fullName>
        <ecNumber evidence="7 9">5.4.2.10</ecNumber>
    </recommendedName>
</protein>
<gene>
    <name evidence="9" type="primary">glmM</name>
    <name evidence="16" type="ORF">EUA04_10180</name>
</gene>
<dbReference type="Gene3D" id="3.30.310.50">
    <property type="entry name" value="Alpha-D-phosphohexomutase, C-terminal domain"/>
    <property type="match status" value="1"/>
</dbReference>
<feature type="domain" description="Alpha-D-phosphohexomutase alpha/beta/alpha" evidence="14">
    <location>
        <begin position="158"/>
        <end position="253"/>
    </location>
</feature>
<feature type="modified residue" description="Phosphoserine" evidence="9">
    <location>
        <position position="102"/>
    </location>
</feature>
<keyword evidence="5 9" id="KW-0413">Isomerase</keyword>
<feature type="binding site" evidence="9">
    <location>
        <position position="240"/>
    </location>
    <ligand>
        <name>Mg(2+)</name>
        <dbReference type="ChEBI" id="CHEBI:18420"/>
    </ligand>
</feature>
<feature type="binding site" evidence="9">
    <location>
        <position position="242"/>
    </location>
    <ligand>
        <name>Mg(2+)</name>
        <dbReference type="ChEBI" id="CHEBI:18420"/>
    </ligand>
</feature>
<dbReference type="PANTHER" id="PTHR42946:SF1">
    <property type="entry name" value="PHOSPHOGLUCOMUTASE (ALPHA-D-GLUCOSE-1,6-BISPHOSPHATE-DEPENDENT)"/>
    <property type="match status" value="1"/>
</dbReference>
<comment type="PTM">
    <text evidence="9">Activated by phosphorylation.</text>
</comment>
<keyword evidence="4 9" id="KW-0460">Magnesium</keyword>
<dbReference type="FunFam" id="3.40.120.10:FF:000002">
    <property type="entry name" value="Phosphoglucosamine mutase"/>
    <property type="match status" value="1"/>
</dbReference>
<dbReference type="InterPro" id="IPR005844">
    <property type="entry name" value="A-D-PHexomutase_a/b/a-I"/>
</dbReference>
<dbReference type="Pfam" id="PF02880">
    <property type="entry name" value="PGM_PMM_III"/>
    <property type="match status" value="1"/>
</dbReference>
<dbReference type="SUPFAM" id="SSF53738">
    <property type="entry name" value="Phosphoglucomutase, first 3 domains"/>
    <property type="match status" value="3"/>
</dbReference>
<dbReference type="InterPro" id="IPR005846">
    <property type="entry name" value="A-D-PHexomutase_a/b/a-III"/>
</dbReference>
<dbReference type="EC" id="5.4.2.10" evidence="7 9"/>
<dbReference type="PANTHER" id="PTHR42946">
    <property type="entry name" value="PHOSPHOHEXOSE MUTASE"/>
    <property type="match status" value="1"/>
</dbReference>
<evidence type="ECO:0000259" key="12">
    <source>
        <dbReference type="Pfam" id="PF00408"/>
    </source>
</evidence>
<reference evidence="16 17" key="1">
    <citation type="submission" date="2019-01" db="EMBL/GenBank/DDBJ databases">
        <title>High-quality-draft genome sequences of five non-tuberculosis mycobacteriaceae isolated from a nosocomial environment.</title>
        <authorList>
            <person name="Tiago I."/>
            <person name="Alarico S."/>
            <person name="Pereira S.G."/>
            <person name="Coelho C."/>
            <person name="Maranha A."/>
            <person name="Empadinhas N."/>
        </authorList>
    </citation>
    <scope>NUCLEOTIDE SEQUENCE [LARGE SCALE GENOMIC DNA]</scope>
    <source>
        <strain evidence="16 17">22DIII</strain>
    </source>
</reference>
<feature type="binding site" description="via phosphate group" evidence="9">
    <location>
        <position position="102"/>
    </location>
    <ligand>
        <name>Mg(2+)</name>
        <dbReference type="ChEBI" id="CHEBI:18420"/>
    </ligand>
</feature>
<evidence type="ECO:0000256" key="5">
    <source>
        <dbReference type="ARBA" id="ARBA00023235"/>
    </source>
</evidence>
<dbReference type="Pfam" id="PF00408">
    <property type="entry name" value="PGM_PMM_IV"/>
    <property type="match status" value="1"/>
</dbReference>
<dbReference type="InterPro" id="IPR005845">
    <property type="entry name" value="A-D-PHexomutase_a/b/a-II"/>
</dbReference>
<dbReference type="FunFam" id="3.40.120.10:FF:000001">
    <property type="entry name" value="Phosphoglucosamine mutase"/>
    <property type="match status" value="1"/>
</dbReference>
<dbReference type="InterPro" id="IPR005841">
    <property type="entry name" value="Alpha-D-phosphohexomutase_SF"/>
</dbReference>
<dbReference type="GO" id="GO:0009252">
    <property type="term" value="P:peptidoglycan biosynthetic process"/>
    <property type="evidence" value="ECO:0007669"/>
    <property type="project" value="TreeGrafter"/>
</dbReference>
<dbReference type="GO" id="GO:0005975">
    <property type="term" value="P:carbohydrate metabolic process"/>
    <property type="evidence" value="ECO:0007669"/>
    <property type="project" value="InterPro"/>
</dbReference>